<keyword evidence="7" id="KW-0223">Dioxygenase</keyword>
<comment type="cofactor">
    <cofactor evidence="2">
        <name>L-ascorbate</name>
        <dbReference type="ChEBI" id="CHEBI:38290"/>
    </cofactor>
</comment>
<accession>A0A103Y980</accession>
<dbReference type="InterPro" id="IPR050295">
    <property type="entry name" value="Plant_2OG-oxidoreductases"/>
</dbReference>
<dbReference type="SUPFAM" id="SSF51197">
    <property type="entry name" value="Clavaminate synthase-like"/>
    <property type="match status" value="1"/>
</dbReference>
<dbReference type="GO" id="GO:0051213">
    <property type="term" value="F:dioxygenase activity"/>
    <property type="evidence" value="ECO:0007669"/>
    <property type="project" value="UniProtKB-KW"/>
</dbReference>
<protein>
    <submittedName>
        <fullName evidence="13">Isopenicillin N synthase</fullName>
    </submittedName>
</protein>
<evidence type="ECO:0000256" key="2">
    <source>
        <dbReference type="ARBA" id="ARBA00001961"/>
    </source>
</evidence>
<dbReference type="Pfam" id="PF03171">
    <property type="entry name" value="2OG-FeII_Oxy"/>
    <property type="match status" value="1"/>
</dbReference>
<dbReference type="GO" id="GO:1900150">
    <property type="term" value="P:regulation of defense response to fungus"/>
    <property type="evidence" value="ECO:0007669"/>
    <property type="project" value="UniProtKB-ARBA"/>
</dbReference>
<evidence type="ECO:0000256" key="6">
    <source>
        <dbReference type="ARBA" id="ARBA00022821"/>
    </source>
</evidence>
<reference evidence="13 14" key="1">
    <citation type="journal article" date="2016" name="Sci. Rep.">
        <title>The genome sequence of the outbreeding globe artichoke constructed de novo incorporating a phase-aware low-pass sequencing strategy of F1 progeny.</title>
        <authorList>
            <person name="Scaglione D."/>
            <person name="Reyes-Chin-Wo S."/>
            <person name="Acquadro A."/>
            <person name="Froenicke L."/>
            <person name="Portis E."/>
            <person name="Beitel C."/>
            <person name="Tirone M."/>
            <person name="Mauro R."/>
            <person name="Lo Monaco A."/>
            <person name="Mauromicale G."/>
            <person name="Faccioli P."/>
            <person name="Cattivelli L."/>
            <person name="Rieseberg L."/>
            <person name="Michelmore R."/>
            <person name="Lanteri S."/>
        </authorList>
    </citation>
    <scope>NUCLEOTIDE SEQUENCE [LARGE SCALE GENOMIC DNA]</scope>
    <source>
        <strain evidence="13">2C</strain>
    </source>
</reference>
<evidence type="ECO:0000313" key="14">
    <source>
        <dbReference type="Proteomes" id="UP000243975"/>
    </source>
</evidence>
<dbReference type="EMBL" id="LEKV01001905">
    <property type="protein sequence ID" value="KVI04852.1"/>
    <property type="molecule type" value="Genomic_DNA"/>
</dbReference>
<keyword evidence="6" id="KW-0611">Plant defense</keyword>
<dbReference type="Gene3D" id="2.60.120.330">
    <property type="entry name" value="B-lactam Antibiotic, Isopenicillin N Synthase, Chain"/>
    <property type="match status" value="1"/>
</dbReference>
<evidence type="ECO:0000256" key="4">
    <source>
        <dbReference type="ARBA" id="ARBA00022723"/>
    </source>
</evidence>
<dbReference type="InterPro" id="IPR027443">
    <property type="entry name" value="IPNS-like_sf"/>
</dbReference>
<dbReference type="InterPro" id="IPR005123">
    <property type="entry name" value="Oxoglu/Fe-dep_dioxygenase_dom"/>
</dbReference>
<dbReference type="Proteomes" id="UP000243975">
    <property type="component" value="Unassembled WGS sequence"/>
</dbReference>
<evidence type="ECO:0000256" key="9">
    <source>
        <dbReference type="ARBA" id="ARBA00023004"/>
    </source>
</evidence>
<dbReference type="InterPro" id="IPR044861">
    <property type="entry name" value="IPNS-like_FE2OG_OXY"/>
</dbReference>
<dbReference type="FunFam" id="2.60.120.330:FF:000008">
    <property type="entry name" value="Jasmonate-regulated gene 21"/>
    <property type="match status" value="1"/>
</dbReference>
<evidence type="ECO:0000256" key="3">
    <source>
        <dbReference type="ARBA" id="ARBA00008056"/>
    </source>
</evidence>
<evidence type="ECO:0000256" key="10">
    <source>
        <dbReference type="ARBA" id="ARBA00052139"/>
    </source>
</evidence>
<dbReference type="InterPro" id="IPR026992">
    <property type="entry name" value="DIOX_N"/>
</dbReference>
<comment type="cofactor">
    <cofactor evidence="1">
        <name>Fe(2+)</name>
        <dbReference type="ChEBI" id="CHEBI:29033"/>
    </cofactor>
</comment>
<feature type="domain" description="Fe2OG dioxygenase" evidence="12">
    <location>
        <begin position="253"/>
        <end position="354"/>
    </location>
</feature>
<sequence length="405" mass="46016">MDRITTKITPSKCQTSILFLFIAPPFSNTPYSQSHLKLFLSTILNLAMNCPADWPEPIVRVQSLSETGNLMIPDRYIKPLSQRPSFNTRSDSLNIPLIDLFGLIHGDTATKKAVMDQISVACREWGFFQVVNHGMSHELVEEAREVWREFFHQPMEVKQEYANSPKTYEGYGSRLGLQKGAILDWSDYYFLHYLPSNLKDHKKWPSHPPFLRDVIEDYSQEIVRLGKLLLKVFSTNLGLEENHLEKAFGGDNNIGACLRVNFYPKCPQPDLTLGLSSHSDPGGMTFLLPDEHVSGLQVRKAGEWITVKPARHAIIVNIGDQIQVLTNAMYKSVEHRVIVNPDKERVSLAYFLNPKSDVLIGPATKLVTSKTPALYQPMTFDEYRLFIRMRGPQGKSQVESLKSPR</sequence>
<dbReference type="PANTHER" id="PTHR47991">
    <property type="entry name" value="OXOGLUTARATE/IRON-DEPENDENT DIOXYGENASE"/>
    <property type="match status" value="1"/>
</dbReference>
<dbReference type="GO" id="GO:0046872">
    <property type="term" value="F:metal ion binding"/>
    <property type="evidence" value="ECO:0007669"/>
    <property type="project" value="UniProtKB-KW"/>
</dbReference>
<evidence type="ECO:0000259" key="12">
    <source>
        <dbReference type="PROSITE" id="PS51471"/>
    </source>
</evidence>
<organism evidence="13 14">
    <name type="scientific">Cynara cardunculus var. scolymus</name>
    <name type="common">Globe artichoke</name>
    <name type="synonym">Cynara scolymus</name>
    <dbReference type="NCBI Taxonomy" id="59895"/>
    <lineage>
        <taxon>Eukaryota</taxon>
        <taxon>Viridiplantae</taxon>
        <taxon>Streptophyta</taxon>
        <taxon>Embryophyta</taxon>
        <taxon>Tracheophyta</taxon>
        <taxon>Spermatophyta</taxon>
        <taxon>Magnoliopsida</taxon>
        <taxon>eudicotyledons</taxon>
        <taxon>Gunneridae</taxon>
        <taxon>Pentapetalae</taxon>
        <taxon>asterids</taxon>
        <taxon>campanulids</taxon>
        <taxon>Asterales</taxon>
        <taxon>Asteraceae</taxon>
        <taxon>Carduoideae</taxon>
        <taxon>Cardueae</taxon>
        <taxon>Carduinae</taxon>
        <taxon>Cynara</taxon>
    </lineage>
</organism>
<dbReference type="GO" id="GO:0006952">
    <property type="term" value="P:defense response"/>
    <property type="evidence" value="ECO:0007669"/>
    <property type="project" value="UniProtKB-KW"/>
</dbReference>
<dbReference type="GO" id="GO:0120091">
    <property type="term" value="F:jasmonic acid hydrolase"/>
    <property type="evidence" value="ECO:0007669"/>
    <property type="project" value="UniProtKB-ARBA"/>
</dbReference>
<keyword evidence="5" id="KW-1184">Jasmonic acid signaling pathway</keyword>
<dbReference type="PRINTS" id="PR00682">
    <property type="entry name" value="IPNSYNTHASE"/>
</dbReference>
<comment type="catalytic activity">
    <reaction evidence="10">
        <text>jasmonate + 2-oxoglutarate + O2 = (1R,2R)-12-hydroxyjasmonate + succinate + CO2</text>
        <dbReference type="Rhea" id="RHEA:67144"/>
        <dbReference type="ChEBI" id="CHEBI:15379"/>
        <dbReference type="ChEBI" id="CHEBI:16526"/>
        <dbReference type="ChEBI" id="CHEBI:16810"/>
        <dbReference type="ChEBI" id="CHEBI:30031"/>
        <dbReference type="ChEBI" id="CHEBI:58431"/>
        <dbReference type="ChEBI" id="CHEBI:132022"/>
    </reaction>
    <physiologicalReaction direction="left-to-right" evidence="10">
        <dbReference type="Rhea" id="RHEA:67145"/>
    </physiologicalReaction>
</comment>
<keyword evidence="14" id="KW-1185">Reference proteome</keyword>
<evidence type="ECO:0000256" key="8">
    <source>
        <dbReference type="ARBA" id="ARBA00023002"/>
    </source>
</evidence>
<proteinExistence type="inferred from homology"/>
<dbReference type="OMA" id="DHKECYE"/>
<dbReference type="AlphaFoldDB" id="A0A103Y980"/>
<gene>
    <name evidence="13" type="ORF">Ccrd_016825</name>
</gene>
<evidence type="ECO:0000256" key="7">
    <source>
        <dbReference type="ARBA" id="ARBA00022964"/>
    </source>
</evidence>
<dbReference type="GO" id="GO:1900366">
    <property type="term" value="P:negative regulation of defense response to insect"/>
    <property type="evidence" value="ECO:0007669"/>
    <property type="project" value="UniProtKB-ARBA"/>
</dbReference>
<evidence type="ECO:0000256" key="1">
    <source>
        <dbReference type="ARBA" id="ARBA00001954"/>
    </source>
</evidence>
<dbReference type="GO" id="GO:0016705">
    <property type="term" value="F:oxidoreductase activity, acting on paired donors, with incorporation or reduction of molecular oxygen"/>
    <property type="evidence" value="ECO:0007669"/>
    <property type="project" value="UniProtKB-ARBA"/>
</dbReference>
<dbReference type="Gramene" id="KVI04852">
    <property type="protein sequence ID" value="KVI04852"/>
    <property type="gene ID" value="Ccrd_016825"/>
</dbReference>
<name>A0A103Y980_CYNCS</name>
<evidence type="ECO:0000256" key="11">
    <source>
        <dbReference type="RuleBase" id="RU003682"/>
    </source>
</evidence>
<comment type="caution">
    <text evidence="13">The sequence shown here is derived from an EMBL/GenBank/DDBJ whole genome shotgun (WGS) entry which is preliminary data.</text>
</comment>
<dbReference type="GO" id="GO:2000022">
    <property type="term" value="P:regulation of jasmonic acid mediated signaling pathway"/>
    <property type="evidence" value="ECO:0007669"/>
    <property type="project" value="UniProtKB-ARBA"/>
</dbReference>
<comment type="similarity">
    <text evidence="3 11">Belongs to the iron/ascorbate-dependent oxidoreductase family.</text>
</comment>
<keyword evidence="4 11" id="KW-0479">Metal-binding</keyword>
<dbReference type="PROSITE" id="PS51471">
    <property type="entry name" value="FE2OG_OXY"/>
    <property type="match status" value="1"/>
</dbReference>
<keyword evidence="8 11" id="KW-0560">Oxidoreductase</keyword>
<evidence type="ECO:0000256" key="5">
    <source>
        <dbReference type="ARBA" id="ARBA00022819"/>
    </source>
</evidence>
<keyword evidence="9 11" id="KW-0408">Iron</keyword>
<evidence type="ECO:0000313" key="13">
    <source>
        <dbReference type="EMBL" id="KVI04852.1"/>
    </source>
</evidence>
<dbReference type="Pfam" id="PF14226">
    <property type="entry name" value="DIOX_N"/>
    <property type="match status" value="1"/>
</dbReference>